<sequence length="109" mass="12297">MELSCTLGIDSRVDAMLVLGQSGLRVGSRDYSLQTRDKAEHGTCRKHKATGNIHCTINFRPNFQEDIRDKSSRTVHCWNNPEDKPLRANPPFGLEGVAIFLFLYFSVSL</sequence>
<organism evidence="1">
    <name type="scientific">Ixodes ricinus</name>
    <name type="common">Common tick</name>
    <name type="synonym">Acarus ricinus</name>
    <dbReference type="NCBI Taxonomy" id="34613"/>
    <lineage>
        <taxon>Eukaryota</taxon>
        <taxon>Metazoa</taxon>
        <taxon>Ecdysozoa</taxon>
        <taxon>Arthropoda</taxon>
        <taxon>Chelicerata</taxon>
        <taxon>Arachnida</taxon>
        <taxon>Acari</taxon>
        <taxon>Parasitiformes</taxon>
        <taxon>Ixodida</taxon>
        <taxon>Ixodoidea</taxon>
        <taxon>Ixodidae</taxon>
        <taxon>Ixodinae</taxon>
        <taxon>Ixodes</taxon>
    </lineage>
</organism>
<dbReference type="EMBL" id="GIFC01007610">
    <property type="protein sequence ID" value="MXU89693.1"/>
    <property type="molecule type" value="Transcribed_RNA"/>
</dbReference>
<protein>
    <submittedName>
        <fullName evidence="1">Uncharacterized protein</fullName>
    </submittedName>
</protein>
<dbReference type="AlphaFoldDB" id="A0A6B0UJ73"/>
<name>A0A6B0UJ73_IXORI</name>
<proteinExistence type="predicted"/>
<reference evidence="1" key="1">
    <citation type="submission" date="2019-12" db="EMBL/GenBank/DDBJ databases">
        <title>An insight into the sialome of adult female Ixodes ricinus ticks feeding for 6 days.</title>
        <authorList>
            <person name="Perner J."/>
            <person name="Ribeiro J.M.C."/>
        </authorList>
    </citation>
    <scope>NUCLEOTIDE SEQUENCE</scope>
    <source>
        <strain evidence="1">Semi-engorged</strain>
        <tissue evidence="1">Salivary glands</tissue>
    </source>
</reference>
<accession>A0A6B0UJ73</accession>
<evidence type="ECO:0000313" key="1">
    <source>
        <dbReference type="EMBL" id="MXU89693.1"/>
    </source>
</evidence>